<organism evidence="2 3">
    <name type="scientific">Elysia crispata</name>
    <name type="common">lettuce slug</name>
    <dbReference type="NCBI Taxonomy" id="231223"/>
    <lineage>
        <taxon>Eukaryota</taxon>
        <taxon>Metazoa</taxon>
        <taxon>Spiralia</taxon>
        <taxon>Lophotrochozoa</taxon>
        <taxon>Mollusca</taxon>
        <taxon>Gastropoda</taxon>
        <taxon>Heterobranchia</taxon>
        <taxon>Euthyneura</taxon>
        <taxon>Panpulmonata</taxon>
        <taxon>Sacoglossa</taxon>
        <taxon>Placobranchoidea</taxon>
        <taxon>Plakobranchidae</taxon>
        <taxon>Elysia</taxon>
    </lineage>
</organism>
<dbReference type="Proteomes" id="UP001283361">
    <property type="component" value="Unassembled WGS sequence"/>
</dbReference>
<feature type="compositionally biased region" description="Polar residues" evidence="1">
    <location>
        <begin position="36"/>
        <end position="46"/>
    </location>
</feature>
<sequence>MPQFAQFELATRVREMGRTGRQAVAQVENREEQGKTQENSVLLTSQNREEQGKTQENSVLLTAQNCEEQGKTQENSVLLTAQNREEQGKTQENSVLLTAQNREEQGKTQENSVLLTAQNREEQGKTQENSVLLTAQNREEQGKTQENSVLLTAQNREEQGKTQENSVLLTAQNREEQGKTQENSVLLTAQNREEQGKTQENSVLLTAQNREEQAHGAPYKQKGYKKHENGKLRNIKTSIRFVAISPYPGLATTVCETVCVTPEIIINPAALRCSEFHSLPRPMSTVVSPLEAVEPTTQVPEHATKDEERGNKKVDDGVSLGNKSLTNQGYSGGGFRQRLGQQKQQHKECYEDVHS</sequence>
<comment type="caution">
    <text evidence="2">The sequence shown here is derived from an EMBL/GenBank/DDBJ whole genome shotgun (WGS) entry which is preliminary data.</text>
</comment>
<evidence type="ECO:0000256" key="1">
    <source>
        <dbReference type="SAM" id="MobiDB-lite"/>
    </source>
</evidence>
<accession>A0AAE1D6V8</accession>
<feature type="region of interest" description="Disordered" evidence="1">
    <location>
        <begin position="17"/>
        <end position="58"/>
    </location>
</feature>
<protein>
    <submittedName>
        <fullName evidence="2">Uncharacterized protein</fullName>
    </submittedName>
</protein>
<name>A0AAE1D6V8_9GAST</name>
<keyword evidence="3" id="KW-1185">Reference proteome</keyword>
<dbReference type="EMBL" id="JAWDGP010005185">
    <property type="protein sequence ID" value="KAK3758940.1"/>
    <property type="molecule type" value="Genomic_DNA"/>
</dbReference>
<gene>
    <name evidence="2" type="ORF">RRG08_016019</name>
</gene>
<feature type="region of interest" description="Disordered" evidence="1">
    <location>
        <begin position="294"/>
        <end position="355"/>
    </location>
</feature>
<evidence type="ECO:0000313" key="2">
    <source>
        <dbReference type="EMBL" id="KAK3758940.1"/>
    </source>
</evidence>
<proteinExistence type="predicted"/>
<dbReference type="AlphaFoldDB" id="A0AAE1D6V8"/>
<evidence type="ECO:0000313" key="3">
    <source>
        <dbReference type="Proteomes" id="UP001283361"/>
    </source>
</evidence>
<feature type="compositionally biased region" description="Basic and acidic residues" evidence="1">
    <location>
        <begin position="345"/>
        <end position="355"/>
    </location>
</feature>
<reference evidence="2" key="1">
    <citation type="journal article" date="2023" name="G3 (Bethesda)">
        <title>A reference genome for the long-term kleptoplast-retaining sea slug Elysia crispata morphotype clarki.</title>
        <authorList>
            <person name="Eastman K.E."/>
            <person name="Pendleton A.L."/>
            <person name="Shaikh M.A."/>
            <person name="Suttiyut T."/>
            <person name="Ogas R."/>
            <person name="Tomko P."/>
            <person name="Gavelis G."/>
            <person name="Widhalm J.R."/>
            <person name="Wisecaver J.H."/>
        </authorList>
    </citation>
    <scope>NUCLEOTIDE SEQUENCE</scope>
    <source>
        <strain evidence="2">ECLA1</strain>
    </source>
</reference>
<feature type="compositionally biased region" description="Basic and acidic residues" evidence="1">
    <location>
        <begin position="302"/>
        <end position="316"/>
    </location>
</feature>